<dbReference type="AlphaFoldDB" id="Q7U7V9"/>
<evidence type="ECO:0000313" key="3">
    <source>
        <dbReference type="Proteomes" id="UP000001422"/>
    </source>
</evidence>
<evidence type="ECO:0000256" key="1">
    <source>
        <dbReference type="SAM" id="SignalP"/>
    </source>
</evidence>
<name>Q7U7V9_PARMW</name>
<dbReference type="HOGENOM" id="CLU_093415_2_0_3"/>
<gene>
    <name evidence="2" type="ordered locus">SYNW0871</name>
</gene>
<dbReference type="STRING" id="84588.SYNW0871"/>
<protein>
    <recommendedName>
        <fullName evidence="4">YkuD domain-containing protein</fullName>
    </recommendedName>
</protein>
<proteinExistence type="predicted"/>
<sequence>MLRKAVLAGLLLLGCSASVVAQPLPGQHGPTAELLEGGGLRLSTRRTNDRFQDGNRLWKVELHRGERLLASWQAASGIAERQTADRLWSPGNAAPLPAGEYSLGQPEPWGDDLWFDLQPRFDTTRSALGIHRCYPGTGCICMPSRAEIDALAAWVRRGRLRRLRVIN</sequence>
<keyword evidence="1" id="KW-0732">Signal</keyword>
<feature type="signal peptide" evidence="1">
    <location>
        <begin position="1"/>
        <end position="21"/>
    </location>
</feature>
<dbReference type="PROSITE" id="PS51257">
    <property type="entry name" value="PROKAR_LIPOPROTEIN"/>
    <property type="match status" value="1"/>
</dbReference>
<evidence type="ECO:0008006" key="4">
    <source>
        <dbReference type="Google" id="ProtNLM"/>
    </source>
</evidence>
<accession>Q7U7V9</accession>
<organism evidence="2 3">
    <name type="scientific">Parasynechococcus marenigrum (strain WH8102)</name>
    <dbReference type="NCBI Taxonomy" id="84588"/>
    <lineage>
        <taxon>Bacteria</taxon>
        <taxon>Bacillati</taxon>
        <taxon>Cyanobacteriota</taxon>
        <taxon>Cyanophyceae</taxon>
        <taxon>Synechococcales</taxon>
        <taxon>Prochlorococcaceae</taxon>
        <taxon>Parasynechococcus</taxon>
        <taxon>Parasynechococcus marenigrum</taxon>
    </lineage>
</organism>
<feature type="chain" id="PRO_5004292045" description="YkuD domain-containing protein" evidence="1">
    <location>
        <begin position="22"/>
        <end position="167"/>
    </location>
</feature>
<evidence type="ECO:0000313" key="2">
    <source>
        <dbReference type="EMBL" id="CAE07386.1"/>
    </source>
</evidence>
<dbReference type="EMBL" id="BX569691">
    <property type="protein sequence ID" value="CAE07386.1"/>
    <property type="molecule type" value="Genomic_DNA"/>
</dbReference>
<keyword evidence="3" id="KW-1185">Reference proteome</keyword>
<dbReference type="eggNOG" id="ENOG5030S5U">
    <property type="taxonomic scope" value="Bacteria"/>
</dbReference>
<reference evidence="2 3" key="1">
    <citation type="journal article" date="2003" name="Nature">
        <title>The genome of a motile marine Synechococcus.</title>
        <authorList>
            <person name="Palenik B."/>
            <person name="Brahamsha B."/>
            <person name="Larimer F."/>
            <person name="Land M."/>
            <person name="Hauser L."/>
            <person name="Chain P."/>
            <person name="Lamerdin J."/>
            <person name="Regala W."/>
            <person name="Allen E.A."/>
            <person name="McCarren J."/>
            <person name="Paulsen I."/>
            <person name="Dufresne A."/>
            <person name="Partensky F."/>
            <person name="Webb E."/>
            <person name="Waterbury J."/>
        </authorList>
    </citation>
    <scope>NUCLEOTIDE SEQUENCE [LARGE SCALE GENOMIC DNA]</scope>
    <source>
        <strain evidence="2 3">WH8102</strain>
    </source>
</reference>
<dbReference type="Proteomes" id="UP000001422">
    <property type="component" value="Chromosome"/>
</dbReference>
<dbReference type="RefSeq" id="WP_011127736.1">
    <property type="nucleotide sequence ID" value="NC_005070.1"/>
</dbReference>
<dbReference type="KEGG" id="syw:SYNW0871"/>